<feature type="signal peptide" evidence="2">
    <location>
        <begin position="1"/>
        <end position="23"/>
    </location>
</feature>
<feature type="compositionally biased region" description="Basic and acidic residues" evidence="1">
    <location>
        <begin position="113"/>
        <end position="122"/>
    </location>
</feature>
<evidence type="ECO:0000313" key="4">
    <source>
        <dbReference type="Proteomes" id="UP001139103"/>
    </source>
</evidence>
<gene>
    <name evidence="3" type="ORF">LOC68_15215</name>
</gene>
<dbReference type="RefSeq" id="WP_230220279.1">
    <property type="nucleotide sequence ID" value="NZ_JAJKFT010000010.1"/>
</dbReference>
<dbReference type="EMBL" id="JAJKFT010000010">
    <property type="protein sequence ID" value="MCC9629739.1"/>
    <property type="molecule type" value="Genomic_DNA"/>
</dbReference>
<dbReference type="Proteomes" id="UP001139103">
    <property type="component" value="Unassembled WGS sequence"/>
</dbReference>
<evidence type="ECO:0000256" key="2">
    <source>
        <dbReference type="SAM" id="SignalP"/>
    </source>
</evidence>
<evidence type="ECO:0000313" key="3">
    <source>
        <dbReference type="EMBL" id="MCC9629739.1"/>
    </source>
</evidence>
<organism evidence="3 4">
    <name type="scientific">Blastopirellula sediminis</name>
    <dbReference type="NCBI Taxonomy" id="2894196"/>
    <lineage>
        <taxon>Bacteria</taxon>
        <taxon>Pseudomonadati</taxon>
        <taxon>Planctomycetota</taxon>
        <taxon>Planctomycetia</taxon>
        <taxon>Pirellulales</taxon>
        <taxon>Pirellulaceae</taxon>
        <taxon>Blastopirellula</taxon>
    </lineage>
</organism>
<feature type="chain" id="PRO_5040924167" evidence="2">
    <location>
        <begin position="24"/>
        <end position="137"/>
    </location>
</feature>
<dbReference type="AlphaFoldDB" id="A0A9X1MN67"/>
<feature type="region of interest" description="Disordered" evidence="1">
    <location>
        <begin position="102"/>
        <end position="122"/>
    </location>
</feature>
<sequence length="137" mass="14649">MTLGKYCVAMMLAAVLLMSGCQTKSGPSTYPVSGLVTYQGKPVESGRIIFVPDTTELGSGPTCACEIVAGKFSGESTAGVKKIEIYGSWETDQMIKMDDGTGHVKKRASIPSKHNEGSKLKVDVEPARNDDLVFELE</sequence>
<keyword evidence="4" id="KW-1185">Reference proteome</keyword>
<evidence type="ECO:0000256" key="1">
    <source>
        <dbReference type="SAM" id="MobiDB-lite"/>
    </source>
</evidence>
<reference evidence="3" key="1">
    <citation type="submission" date="2021-11" db="EMBL/GenBank/DDBJ databases">
        <title>Genome sequence.</title>
        <authorList>
            <person name="Sun Q."/>
        </authorList>
    </citation>
    <scope>NUCLEOTIDE SEQUENCE</scope>
    <source>
        <strain evidence="3">JC732</strain>
    </source>
</reference>
<name>A0A9X1MN67_9BACT</name>
<comment type="caution">
    <text evidence="3">The sequence shown here is derived from an EMBL/GenBank/DDBJ whole genome shotgun (WGS) entry which is preliminary data.</text>
</comment>
<accession>A0A9X1MN67</accession>
<dbReference type="PROSITE" id="PS51257">
    <property type="entry name" value="PROKAR_LIPOPROTEIN"/>
    <property type="match status" value="1"/>
</dbReference>
<keyword evidence="2" id="KW-0732">Signal</keyword>
<proteinExistence type="predicted"/>
<protein>
    <submittedName>
        <fullName evidence="3">Uncharacterized protein</fullName>
    </submittedName>
</protein>